<dbReference type="RefSeq" id="WP_323355330.1">
    <property type="nucleotide sequence ID" value="NZ_JAYGHY010000002.1"/>
</dbReference>
<dbReference type="Pfam" id="PF10929">
    <property type="entry name" value="DUF2811"/>
    <property type="match status" value="1"/>
</dbReference>
<comment type="caution">
    <text evidence="1">The sequence shown here is derived from an EMBL/GenBank/DDBJ whole genome shotgun (WGS) entry which is preliminary data.</text>
</comment>
<name>A0ABU5SSY1_9CYAN</name>
<dbReference type="InterPro" id="IPR021231">
    <property type="entry name" value="DUF2811"/>
</dbReference>
<protein>
    <submittedName>
        <fullName evidence="1">DUF2811 domain-containing protein</fullName>
    </submittedName>
</protein>
<sequence length="77" mass="8475">MAMDPECPGCVGDAASVSLEAEVPEVLYDGMRDFINTHPHWDQYSVITSALAGFLFQNGCQEPVVSKHYLDGLFQKP</sequence>
<dbReference type="EMBL" id="JAYGHY010000002">
    <property type="protein sequence ID" value="MEA5441177.1"/>
    <property type="molecule type" value="Genomic_DNA"/>
</dbReference>
<gene>
    <name evidence="1" type="ORF">VB739_01255</name>
</gene>
<evidence type="ECO:0000313" key="2">
    <source>
        <dbReference type="Proteomes" id="UP001302329"/>
    </source>
</evidence>
<evidence type="ECO:0000313" key="1">
    <source>
        <dbReference type="EMBL" id="MEA5441177.1"/>
    </source>
</evidence>
<organism evidence="1 2">
    <name type="scientific">Cyanobium gracile UHCC 0281</name>
    <dbReference type="NCBI Taxonomy" id="3110309"/>
    <lineage>
        <taxon>Bacteria</taxon>
        <taxon>Bacillati</taxon>
        <taxon>Cyanobacteriota</taxon>
        <taxon>Cyanophyceae</taxon>
        <taxon>Synechococcales</taxon>
        <taxon>Prochlorococcaceae</taxon>
        <taxon>Cyanobium</taxon>
    </lineage>
</organism>
<keyword evidence="2" id="KW-1185">Reference proteome</keyword>
<accession>A0ABU5SSY1</accession>
<reference evidence="1 2" key="1">
    <citation type="submission" date="2023-12" db="EMBL/GenBank/DDBJ databases">
        <title>Baltic Sea Cyanobacteria.</title>
        <authorList>
            <person name="Delbaje E."/>
            <person name="Fewer D.P."/>
            <person name="Shishido T.K."/>
        </authorList>
    </citation>
    <scope>NUCLEOTIDE SEQUENCE [LARGE SCALE GENOMIC DNA]</scope>
    <source>
        <strain evidence="1 2">UHCC 0281</strain>
    </source>
</reference>
<proteinExistence type="predicted"/>
<dbReference type="Proteomes" id="UP001302329">
    <property type="component" value="Unassembled WGS sequence"/>
</dbReference>